<dbReference type="InterPro" id="IPR001611">
    <property type="entry name" value="Leu-rich_rpt"/>
</dbReference>
<feature type="region of interest" description="Disordered" evidence="7">
    <location>
        <begin position="632"/>
        <end position="697"/>
    </location>
</feature>
<keyword evidence="4 8" id="KW-1133">Transmembrane helix</keyword>
<reference evidence="9 10" key="1">
    <citation type="journal article" date="2019" name="Sci. Rep.">
        <title>A high-quality genome of Eragrostis curvula grass provides insights into Poaceae evolution and supports new strategies to enhance forage quality.</title>
        <authorList>
            <person name="Carballo J."/>
            <person name="Santos B.A.C.M."/>
            <person name="Zappacosta D."/>
            <person name="Garbus I."/>
            <person name="Selva J.P."/>
            <person name="Gallo C.A."/>
            <person name="Diaz A."/>
            <person name="Albertini E."/>
            <person name="Caccamo M."/>
            <person name="Echenique V."/>
        </authorList>
    </citation>
    <scope>NUCLEOTIDE SEQUENCE [LARGE SCALE GENOMIC DNA]</scope>
    <source>
        <strain evidence="10">cv. Victoria</strain>
        <tissue evidence="9">Leaf</tissue>
    </source>
</reference>
<dbReference type="OrthoDB" id="8731593at2759"/>
<sequence length="806" mass="86503">MVISQNLKNDDSTYWTSLGTLYQDPCLRTLELHSSGICVFSPIISAVTYLNICVLEFDDNLLEGEFPPCFQPSSETIISSNNRFSGKFPPFLQRCTNLYILDLAWNNFSGELPMWIGDLVNQEIVRLNYNNFSGNIPATTTKLTKLLHENIAANSISGVLPLHLSKLTGMKARNSPTTFGLYDPDMNLTVGTKGNERYYEERQMWNMVSIDLSSNSLTGEIPNEEGSHEGVSSIPSTGRFHLCMMATSAFVEILFTRTAQCQIMVPKREMNMILIFGLGLGYIFGPWVGGVLCHIIQEIMEDLLISAFSTKFTTKRSKDIKRDGKPEKHASFGNKADAGAEVTVKRLELVHLRAWQRKADLHAAVSVAAALRDGQRARPLHGGHLHLPWSSPRGAEFHRVDAQLGRPGHGDRALGRVLPYAAHPPARVPEHAVPLLPRELLGHALDGCRGGRHGEAAPLDLHAAEADAVAEVVGRYRWPHAGLAPGHVPEVGRGRGVVVCSSSSSSSAARVQDADPRDGARQRPWKVQTLVVAHRGLALDLLREPERPEHHAIWVTAAAEVPVAESPVVADERLQQLPVVVSHDGAVQQREILVVGGGAAAVDGSPRLDEAHVAVAVGDGVVPMQMPARGNTVTWTARTPPSPGSGGSSGRSLATSRGSSPASSRKSSPLAATVSRTEESPSVNTNSGAASPSAVPPTSFPANGYQWCSAAESDSFNAGSSPSRKPGTSTSTLSNKNRRCTGGKPQNTRSKKVSGSTRGCSAAGAGAGETCHCSRTLTIMVLCVSSAPIAKRIINPIAALKERVFR</sequence>
<keyword evidence="10" id="KW-1185">Reference proteome</keyword>
<dbReference type="GO" id="GO:0016020">
    <property type="term" value="C:membrane"/>
    <property type="evidence" value="ECO:0007669"/>
    <property type="project" value="UniProtKB-SubCell"/>
</dbReference>
<dbReference type="InterPro" id="IPR032675">
    <property type="entry name" value="LRR_dom_sf"/>
</dbReference>
<dbReference type="Pfam" id="PF00560">
    <property type="entry name" value="LRR_1"/>
    <property type="match status" value="1"/>
</dbReference>
<keyword evidence="6" id="KW-0325">Glycoprotein</keyword>
<dbReference type="Gene3D" id="3.80.10.10">
    <property type="entry name" value="Ribonuclease Inhibitor"/>
    <property type="match status" value="1"/>
</dbReference>
<dbReference type="AlphaFoldDB" id="A0A5J9SC34"/>
<evidence type="ECO:0000313" key="10">
    <source>
        <dbReference type="Proteomes" id="UP000324897"/>
    </source>
</evidence>
<dbReference type="SUPFAM" id="SSF52058">
    <property type="entry name" value="L domain-like"/>
    <property type="match status" value="1"/>
</dbReference>
<evidence type="ECO:0000313" key="9">
    <source>
        <dbReference type="EMBL" id="TVT96847.1"/>
    </source>
</evidence>
<keyword evidence="5 8" id="KW-0472">Membrane</keyword>
<dbReference type="Gramene" id="TVT96847">
    <property type="protein sequence ID" value="TVT96847"/>
    <property type="gene ID" value="EJB05_57922"/>
</dbReference>
<dbReference type="Proteomes" id="UP000324897">
    <property type="component" value="Unassembled WGS sequence"/>
</dbReference>
<accession>A0A5J9SC34</accession>
<comment type="subcellular location">
    <subcellularLocation>
        <location evidence="1">Membrane</location>
        <topology evidence="1">Single-pass type I membrane protein</topology>
    </subcellularLocation>
</comment>
<dbReference type="EMBL" id="RWGY01001120">
    <property type="protein sequence ID" value="TVT96847.1"/>
    <property type="molecule type" value="Genomic_DNA"/>
</dbReference>
<feature type="compositionally biased region" description="Polar residues" evidence="7">
    <location>
        <begin position="715"/>
        <end position="735"/>
    </location>
</feature>
<evidence type="ECO:0000256" key="5">
    <source>
        <dbReference type="ARBA" id="ARBA00023136"/>
    </source>
</evidence>
<feature type="compositionally biased region" description="Low complexity" evidence="7">
    <location>
        <begin position="650"/>
        <end position="672"/>
    </location>
</feature>
<comment type="caution">
    <text evidence="9">The sequence shown here is derived from an EMBL/GenBank/DDBJ whole genome shotgun (WGS) entry which is preliminary data.</text>
</comment>
<evidence type="ECO:0000256" key="6">
    <source>
        <dbReference type="ARBA" id="ARBA00023180"/>
    </source>
</evidence>
<feature type="non-terminal residue" evidence="9">
    <location>
        <position position="1"/>
    </location>
</feature>
<feature type="transmembrane region" description="Helical" evidence="8">
    <location>
        <begin position="272"/>
        <end position="292"/>
    </location>
</feature>
<evidence type="ECO:0000256" key="1">
    <source>
        <dbReference type="ARBA" id="ARBA00004479"/>
    </source>
</evidence>
<organism evidence="9 10">
    <name type="scientific">Eragrostis curvula</name>
    <name type="common">weeping love grass</name>
    <dbReference type="NCBI Taxonomy" id="38414"/>
    <lineage>
        <taxon>Eukaryota</taxon>
        <taxon>Viridiplantae</taxon>
        <taxon>Streptophyta</taxon>
        <taxon>Embryophyta</taxon>
        <taxon>Tracheophyta</taxon>
        <taxon>Spermatophyta</taxon>
        <taxon>Magnoliopsida</taxon>
        <taxon>Liliopsida</taxon>
        <taxon>Poales</taxon>
        <taxon>Poaceae</taxon>
        <taxon>PACMAD clade</taxon>
        <taxon>Chloridoideae</taxon>
        <taxon>Eragrostideae</taxon>
        <taxon>Eragrostidinae</taxon>
        <taxon>Eragrostis</taxon>
    </lineage>
</organism>
<feature type="compositionally biased region" description="Polar residues" evidence="7">
    <location>
        <begin position="680"/>
        <end position="690"/>
    </location>
</feature>
<keyword evidence="2 8" id="KW-0812">Transmembrane</keyword>
<protein>
    <recommendedName>
        <fullName evidence="11">Leucine-rich repeat-containing N-terminal plant-type domain-containing protein</fullName>
    </recommendedName>
</protein>
<evidence type="ECO:0000256" key="7">
    <source>
        <dbReference type="SAM" id="MobiDB-lite"/>
    </source>
</evidence>
<keyword evidence="3" id="KW-0732">Signal</keyword>
<proteinExistence type="predicted"/>
<dbReference type="InterPro" id="IPR046956">
    <property type="entry name" value="RLP23-like"/>
</dbReference>
<evidence type="ECO:0000256" key="8">
    <source>
        <dbReference type="SAM" id="Phobius"/>
    </source>
</evidence>
<evidence type="ECO:0000256" key="3">
    <source>
        <dbReference type="ARBA" id="ARBA00022729"/>
    </source>
</evidence>
<evidence type="ECO:0000256" key="2">
    <source>
        <dbReference type="ARBA" id="ARBA00022692"/>
    </source>
</evidence>
<evidence type="ECO:0000256" key="4">
    <source>
        <dbReference type="ARBA" id="ARBA00022989"/>
    </source>
</evidence>
<dbReference type="PANTHER" id="PTHR48063">
    <property type="entry name" value="LRR RECEPTOR-LIKE KINASE"/>
    <property type="match status" value="1"/>
</dbReference>
<dbReference type="PANTHER" id="PTHR48063:SF90">
    <property type="entry name" value="OS11G0565920 PROTEIN"/>
    <property type="match status" value="1"/>
</dbReference>
<gene>
    <name evidence="9" type="ORF">EJB05_57922</name>
</gene>
<feature type="compositionally biased region" description="Polar residues" evidence="7">
    <location>
        <begin position="744"/>
        <end position="759"/>
    </location>
</feature>
<evidence type="ECO:0008006" key="11">
    <source>
        <dbReference type="Google" id="ProtNLM"/>
    </source>
</evidence>
<feature type="region of interest" description="Disordered" evidence="7">
    <location>
        <begin position="715"/>
        <end position="768"/>
    </location>
</feature>
<name>A0A5J9SC34_9POAL</name>